<evidence type="ECO:0000256" key="1">
    <source>
        <dbReference type="ARBA" id="ARBA00000971"/>
    </source>
</evidence>
<evidence type="ECO:0000256" key="2">
    <source>
        <dbReference type="ARBA" id="ARBA00013194"/>
    </source>
</evidence>
<dbReference type="AlphaFoldDB" id="A0A9Q1QNF4"/>
<sequence length="930" mass="104574">MSMIKSHYYCESAALEKKILTMDVLMNLGRALVRTDEPFSVVLDGGPHRRLHVSQAALGGSRGRKTERSQRRNRLYCKVGENPRILLCALRFNGTEMCSLYHEFTAPDNVVFSVVGVRDIHISGYYFNEFRLPYTIMPQNQMYSYMFNVFAPLPNREEVETSGDTFLLDAPMQHVGETGGPAEESALHDGGDQQSNLVVENRRSSKNDCLGIVTQTSGQSLMNVRASGSAILASGWKEVQNLSELLMHICCFGNVSLVHYPMFGCVKRGVKSPSLLAGEPRLGERWTSDNEVNPFGNLVQENSSSRIVKKITLFELEQPSKIIENEVERFVEKCTSDDKVNRLANLVQGNSSSRHVDKITFYELEPLGNITEENESERLVDKRKIKPKKKKTTSKGLSACKDDLNALHLESVHPEKAKDRDDSQLVNEDRLKPERKKRKTDRNSMSVGLTNIRKEASEPNQQNSGVQPGKVESNQIEFGLNVVTDYTPCCLVKVVLMANNMLKTLVQNIREMNRAKDFTLLRSFKEQSHIKKDKAAKWIFKCRRVDEENLQLQTDECETTMVDYHSGEKPQLKANKKRMPETICDQDLCNQTSQLDDRNSTHHITNERGKGKLRSGVVIDEEKPETCDASDAGEIKKKKKSKTEQVVVPAADTRQEHGWRVSVEPAATQLTSTGTENSWTIVAALPAFGNPQIKSTVFICKGTLEMPPTVSSLSDTHDKGESKKKGKEKLKTQQMQVPIVETNNERSRSHSVESVETPLNSASVGNMMQKIIPGLFIQKESKKKGKRKRKTQKMEAPIVETNDESFVGSEETPEVPSSGGCQSHACDLGEVEKKKKKKMEKNIPKSKWSRINESVSFVEPEEIVELPSDLNDYGEIKKKKKMKGKKKTENIGDSDNAAGSDLYKEVAKFLELTEAEITLKYFGNALFWCC</sequence>
<name>A0A9Q1QNF4_9CARY</name>
<gene>
    <name evidence="7" type="ORF">Cgig2_027452</name>
</gene>
<evidence type="ECO:0000259" key="6">
    <source>
        <dbReference type="Pfam" id="PF17800"/>
    </source>
</evidence>
<proteinExistence type="predicted"/>
<dbReference type="GO" id="GO:0003755">
    <property type="term" value="F:peptidyl-prolyl cis-trans isomerase activity"/>
    <property type="evidence" value="ECO:0007669"/>
    <property type="project" value="UniProtKB-KW"/>
</dbReference>
<evidence type="ECO:0000256" key="3">
    <source>
        <dbReference type="ARBA" id="ARBA00023110"/>
    </source>
</evidence>
<protein>
    <recommendedName>
        <fullName evidence="2">peptidylprolyl isomerase</fullName>
        <ecNumber evidence="2">5.2.1.8</ecNumber>
    </recommendedName>
</protein>
<keyword evidence="8" id="KW-1185">Reference proteome</keyword>
<evidence type="ECO:0000256" key="5">
    <source>
        <dbReference type="SAM" id="MobiDB-lite"/>
    </source>
</evidence>
<evidence type="ECO:0000256" key="4">
    <source>
        <dbReference type="ARBA" id="ARBA00023235"/>
    </source>
</evidence>
<comment type="catalytic activity">
    <reaction evidence="1">
        <text>[protein]-peptidylproline (omega=180) = [protein]-peptidylproline (omega=0)</text>
        <dbReference type="Rhea" id="RHEA:16237"/>
        <dbReference type="Rhea" id="RHEA-COMP:10747"/>
        <dbReference type="Rhea" id="RHEA-COMP:10748"/>
        <dbReference type="ChEBI" id="CHEBI:83833"/>
        <dbReference type="ChEBI" id="CHEBI:83834"/>
        <dbReference type="EC" id="5.2.1.8"/>
    </reaction>
</comment>
<dbReference type="EC" id="5.2.1.8" evidence="2"/>
<feature type="region of interest" description="Disordered" evidence="5">
    <location>
        <begin position="879"/>
        <end position="898"/>
    </location>
</feature>
<dbReference type="Proteomes" id="UP001153076">
    <property type="component" value="Unassembled WGS sequence"/>
</dbReference>
<reference evidence="7" key="1">
    <citation type="submission" date="2022-04" db="EMBL/GenBank/DDBJ databases">
        <title>Carnegiea gigantea Genome sequencing and assembly v2.</title>
        <authorList>
            <person name="Copetti D."/>
            <person name="Sanderson M.J."/>
            <person name="Burquez A."/>
            <person name="Wojciechowski M.F."/>
        </authorList>
    </citation>
    <scope>NUCLEOTIDE SEQUENCE</scope>
    <source>
        <strain evidence="7">SGP5-SGP5p</strain>
        <tissue evidence="7">Aerial part</tissue>
    </source>
</reference>
<dbReference type="Pfam" id="PF17800">
    <property type="entry name" value="NPL"/>
    <property type="match status" value="1"/>
</dbReference>
<keyword evidence="3" id="KW-0697">Rotamase</keyword>
<evidence type="ECO:0000313" key="7">
    <source>
        <dbReference type="EMBL" id="KAJ8446490.1"/>
    </source>
</evidence>
<organism evidence="7 8">
    <name type="scientific">Carnegiea gigantea</name>
    <dbReference type="NCBI Taxonomy" id="171969"/>
    <lineage>
        <taxon>Eukaryota</taxon>
        <taxon>Viridiplantae</taxon>
        <taxon>Streptophyta</taxon>
        <taxon>Embryophyta</taxon>
        <taxon>Tracheophyta</taxon>
        <taxon>Spermatophyta</taxon>
        <taxon>Magnoliopsida</taxon>
        <taxon>eudicotyledons</taxon>
        <taxon>Gunneridae</taxon>
        <taxon>Pentapetalae</taxon>
        <taxon>Caryophyllales</taxon>
        <taxon>Cactineae</taxon>
        <taxon>Cactaceae</taxon>
        <taxon>Cactoideae</taxon>
        <taxon>Echinocereeae</taxon>
        <taxon>Carnegiea</taxon>
    </lineage>
</organism>
<dbReference type="PANTHER" id="PTHR43811:SF19">
    <property type="entry name" value="39 KDA FK506-BINDING NUCLEAR PROTEIN"/>
    <property type="match status" value="1"/>
</dbReference>
<evidence type="ECO:0000313" key="8">
    <source>
        <dbReference type="Proteomes" id="UP001153076"/>
    </source>
</evidence>
<comment type="caution">
    <text evidence="7">The sequence shown here is derived from an EMBL/GenBank/DDBJ whole genome shotgun (WGS) entry which is preliminary data.</text>
</comment>
<dbReference type="InterPro" id="IPR041232">
    <property type="entry name" value="NPL"/>
</dbReference>
<feature type="region of interest" description="Disordered" evidence="5">
    <location>
        <begin position="803"/>
        <end position="824"/>
    </location>
</feature>
<feature type="domain" description="Nucleoplasmin-like" evidence="6">
    <location>
        <begin position="37"/>
        <end position="126"/>
    </location>
</feature>
<feature type="region of interest" description="Disordered" evidence="5">
    <location>
        <begin position="411"/>
        <end position="469"/>
    </location>
</feature>
<dbReference type="PANTHER" id="PTHR43811">
    <property type="entry name" value="FKBP-TYPE PEPTIDYL-PROLYL CIS-TRANS ISOMERASE FKPA"/>
    <property type="match status" value="1"/>
</dbReference>
<dbReference type="EMBL" id="JAKOGI010000053">
    <property type="protein sequence ID" value="KAJ8446490.1"/>
    <property type="molecule type" value="Genomic_DNA"/>
</dbReference>
<dbReference type="Gene3D" id="2.60.120.340">
    <property type="entry name" value="Nucleoplasmin core domain"/>
    <property type="match status" value="1"/>
</dbReference>
<feature type="compositionally biased region" description="Basic and acidic residues" evidence="5">
    <location>
        <begin position="411"/>
        <end position="432"/>
    </location>
</feature>
<keyword evidence="4" id="KW-0413">Isomerase</keyword>
<accession>A0A9Q1QNF4</accession>
<feature type="region of interest" description="Disordered" evidence="5">
    <location>
        <begin position="706"/>
        <end position="734"/>
    </location>
</feature>
<feature type="compositionally biased region" description="Polar residues" evidence="5">
    <location>
        <begin position="458"/>
        <end position="469"/>
    </location>
</feature>